<feature type="region of interest" description="Disordered" evidence="1">
    <location>
        <begin position="373"/>
        <end position="393"/>
    </location>
</feature>
<evidence type="ECO:0000313" key="2">
    <source>
        <dbReference type="EMBL" id="ELY60752.1"/>
    </source>
</evidence>
<dbReference type="PATRIC" id="fig|1227499.3.peg.738"/>
<feature type="compositionally biased region" description="Low complexity" evidence="1">
    <location>
        <begin position="221"/>
        <end position="232"/>
    </location>
</feature>
<dbReference type="STRING" id="1227499.C493_03582"/>
<dbReference type="EMBL" id="AOHZ01000017">
    <property type="protein sequence ID" value="ELY60752.1"/>
    <property type="molecule type" value="Genomic_DNA"/>
</dbReference>
<feature type="compositionally biased region" description="Low complexity" evidence="1">
    <location>
        <begin position="258"/>
        <end position="272"/>
    </location>
</feature>
<protein>
    <submittedName>
        <fullName evidence="2">Uncharacterized protein</fullName>
    </submittedName>
</protein>
<comment type="caution">
    <text evidence="2">The sequence shown here is derived from an EMBL/GenBank/DDBJ whole genome shotgun (WGS) entry which is preliminary data.</text>
</comment>
<organism evidence="2 3">
    <name type="scientific">Natronolimnohabitans innermongolicus JCM 12255</name>
    <dbReference type="NCBI Taxonomy" id="1227499"/>
    <lineage>
        <taxon>Archaea</taxon>
        <taxon>Methanobacteriati</taxon>
        <taxon>Methanobacteriota</taxon>
        <taxon>Stenosarchaea group</taxon>
        <taxon>Halobacteria</taxon>
        <taxon>Halobacteriales</taxon>
        <taxon>Natrialbaceae</taxon>
        <taxon>Natronolimnohabitans</taxon>
    </lineage>
</organism>
<feature type="region of interest" description="Disordered" evidence="1">
    <location>
        <begin position="207"/>
        <end position="321"/>
    </location>
</feature>
<feature type="compositionally biased region" description="Basic and acidic residues" evidence="1">
    <location>
        <begin position="274"/>
        <end position="288"/>
    </location>
</feature>
<sequence>MSTFDLDAFVERARTLTDAAPPATPRETRAWLVDPLLETLGWDVHGNACLLDTTVDGTDLEYVCSVGGVPALFVAVERYGESLSKARAVSLLETMAWTGVDRAIYTDGRDVLLLAGTTDVDRLACHLPELTAHESAVAHFTRETVGQRLERHARPYVARQLAIERTALVDAIVAELSAVTDRGDAHRAEFESAADRFVERLVASFSDDRTEPVGELEAAETEISIEFSESSIGDTATDPDDEFTGSASGTATEPNGETTSSPGSTASDSSVSPEKTDGTQSDHSHPRPPDASGDAEGADESDRTGSTDRTDTADDSDDSEYVVRVFNDRGSIGAVGHSRSAQALVSAAEFLFERGLSGITVPWSPDDDAETRAALNESPTHPDGTPMGNPQQLSNGLYLETDGTVADHAERVEALVARAGFRAMLSGDW</sequence>
<proteinExistence type="predicted"/>
<feature type="compositionally biased region" description="Basic and acidic residues" evidence="1">
    <location>
        <begin position="300"/>
        <end position="312"/>
    </location>
</feature>
<dbReference type="AlphaFoldDB" id="L9XGL0"/>
<reference evidence="2 3" key="1">
    <citation type="journal article" date="2014" name="PLoS Genet.">
        <title>Phylogenetically driven sequencing of extremely halophilic archaea reveals strategies for static and dynamic osmo-response.</title>
        <authorList>
            <person name="Becker E.A."/>
            <person name="Seitzer P.M."/>
            <person name="Tritt A."/>
            <person name="Larsen D."/>
            <person name="Krusor M."/>
            <person name="Yao A.I."/>
            <person name="Wu D."/>
            <person name="Madern D."/>
            <person name="Eisen J.A."/>
            <person name="Darling A.E."/>
            <person name="Facciotti M.T."/>
        </authorList>
    </citation>
    <scope>NUCLEOTIDE SEQUENCE [LARGE SCALE GENOMIC DNA]</scope>
    <source>
        <strain evidence="2 3">JCM 12255</strain>
    </source>
</reference>
<keyword evidence="3" id="KW-1185">Reference proteome</keyword>
<dbReference type="eggNOG" id="arCOG04450">
    <property type="taxonomic scope" value="Archaea"/>
</dbReference>
<evidence type="ECO:0000256" key="1">
    <source>
        <dbReference type="SAM" id="MobiDB-lite"/>
    </source>
</evidence>
<accession>L9XGL0</accession>
<evidence type="ECO:0000313" key="3">
    <source>
        <dbReference type="Proteomes" id="UP000011602"/>
    </source>
</evidence>
<gene>
    <name evidence="2" type="ORF">C493_03582</name>
</gene>
<name>L9XGL0_9EURY</name>
<dbReference type="Proteomes" id="UP000011602">
    <property type="component" value="Unassembled WGS sequence"/>
</dbReference>
<dbReference type="RefSeq" id="WP_007258025.1">
    <property type="nucleotide sequence ID" value="NZ_AOHZ01000017.1"/>
</dbReference>
<feature type="compositionally biased region" description="Polar residues" evidence="1">
    <location>
        <begin position="245"/>
        <end position="257"/>
    </location>
</feature>
<dbReference type="OrthoDB" id="330911at2157"/>